<sequence>MTDQFHTMRTNIKFLTENKSVKTVLFTSSAKKDGKTTAAVNLASLLAQQKEKVLLIDANLRNPVIHHYFQLENNEGLTAVLKGKKHLNEVLIKNDLNKLDVLTGGQGEYNPAELLSGEQMKQLLQKVSQDYDAVIIDGPNMIDYTETRVLAHISDGVIIVVRRGKTLIDRGIELKRILELAHANIIGAIINNR</sequence>
<dbReference type="EC" id="2.7.10.2" evidence="2"/>
<dbReference type="PANTHER" id="PTHR32309:SF13">
    <property type="entry name" value="FERRIC ENTEROBACTIN TRANSPORT PROTEIN FEPE"/>
    <property type="match status" value="1"/>
</dbReference>
<evidence type="ECO:0000256" key="1">
    <source>
        <dbReference type="ARBA" id="ARBA00007316"/>
    </source>
</evidence>
<evidence type="ECO:0000256" key="5">
    <source>
        <dbReference type="ARBA" id="ARBA00022777"/>
    </source>
</evidence>
<dbReference type="InterPro" id="IPR027417">
    <property type="entry name" value="P-loop_NTPase"/>
</dbReference>
<dbReference type="BioCyc" id="JESP1508404:G14D9-12684-MONOMER"/>
<dbReference type="EMBL" id="CP009416">
    <property type="protein sequence ID" value="AJD92720.1"/>
    <property type="molecule type" value="Genomic_DNA"/>
</dbReference>
<reference evidence="10 11" key="1">
    <citation type="submission" date="2014-08" db="EMBL/GenBank/DDBJ databases">
        <title>Complete genome of a marine bacteria Jeotgalibacillus malaysiensis.</title>
        <authorList>
            <person name="Yaakop A.S."/>
            <person name="Chan K.-G."/>
            <person name="Goh K.M."/>
        </authorList>
    </citation>
    <scope>NUCLEOTIDE SEQUENCE [LARGE SCALE GENOMIC DNA]</scope>
    <source>
        <strain evidence="10 11">D5</strain>
    </source>
</reference>
<dbReference type="InterPro" id="IPR050445">
    <property type="entry name" value="Bact_polysacc_biosynth/exp"/>
</dbReference>
<dbReference type="HOGENOM" id="CLU_052027_2_1_9"/>
<evidence type="ECO:0000313" key="11">
    <source>
        <dbReference type="Proteomes" id="UP000031449"/>
    </source>
</evidence>
<accession>A0A0B5AR54</accession>
<dbReference type="GO" id="GO:0005524">
    <property type="term" value="F:ATP binding"/>
    <property type="evidence" value="ECO:0007669"/>
    <property type="project" value="UniProtKB-KW"/>
</dbReference>
<dbReference type="STRING" id="1508404.JMA_34030"/>
<organism evidence="10 11">
    <name type="scientific">Jeotgalibacillus malaysiensis</name>
    <dbReference type="NCBI Taxonomy" id="1508404"/>
    <lineage>
        <taxon>Bacteria</taxon>
        <taxon>Bacillati</taxon>
        <taxon>Bacillota</taxon>
        <taxon>Bacilli</taxon>
        <taxon>Bacillales</taxon>
        <taxon>Caryophanaceae</taxon>
        <taxon>Jeotgalibacillus</taxon>
    </lineage>
</organism>
<dbReference type="NCBIfam" id="TIGR01007">
    <property type="entry name" value="eps_fam"/>
    <property type="match status" value="1"/>
</dbReference>
<protein>
    <recommendedName>
        <fullName evidence="2">non-specific protein-tyrosine kinase</fullName>
        <ecNumber evidence="2">2.7.10.2</ecNumber>
    </recommendedName>
</protein>
<dbReference type="Gene3D" id="3.40.50.300">
    <property type="entry name" value="P-loop containing nucleotide triphosphate hydrolases"/>
    <property type="match status" value="1"/>
</dbReference>
<dbReference type="KEGG" id="jeo:JMA_34030"/>
<evidence type="ECO:0000256" key="2">
    <source>
        <dbReference type="ARBA" id="ARBA00011903"/>
    </source>
</evidence>
<keyword evidence="6" id="KW-0067">ATP-binding</keyword>
<dbReference type="InterPro" id="IPR025669">
    <property type="entry name" value="AAA_dom"/>
</dbReference>
<keyword evidence="11" id="KW-1185">Reference proteome</keyword>
<evidence type="ECO:0000259" key="9">
    <source>
        <dbReference type="Pfam" id="PF13614"/>
    </source>
</evidence>
<dbReference type="GO" id="GO:0005886">
    <property type="term" value="C:plasma membrane"/>
    <property type="evidence" value="ECO:0007669"/>
    <property type="project" value="TreeGrafter"/>
</dbReference>
<proteinExistence type="inferred from homology"/>
<keyword evidence="5" id="KW-0418">Kinase</keyword>
<evidence type="ECO:0000256" key="7">
    <source>
        <dbReference type="ARBA" id="ARBA00023137"/>
    </source>
</evidence>
<evidence type="ECO:0000256" key="8">
    <source>
        <dbReference type="ARBA" id="ARBA00051245"/>
    </source>
</evidence>
<dbReference type="InterPro" id="IPR005702">
    <property type="entry name" value="Wzc-like_C"/>
</dbReference>
<evidence type="ECO:0000256" key="4">
    <source>
        <dbReference type="ARBA" id="ARBA00022741"/>
    </source>
</evidence>
<dbReference type="PANTHER" id="PTHR32309">
    <property type="entry name" value="TYROSINE-PROTEIN KINASE"/>
    <property type="match status" value="1"/>
</dbReference>
<keyword evidence="4" id="KW-0547">Nucleotide-binding</keyword>
<comment type="similarity">
    <text evidence="1">Belongs to the CpsD/CapB family.</text>
</comment>
<dbReference type="GO" id="GO:0004715">
    <property type="term" value="F:non-membrane spanning protein tyrosine kinase activity"/>
    <property type="evidence" value="ECO:0007669"/>
    <property type="project" value="UniProtKB-EC"/>
</dbReference>
<keyword evidence="7" id="KW-0829">Tyrosine-protein kinase</keyword>
<feature type="domain" description="AAA" evidence="9">
    <location>
        <begin position="34"/>
        <end position="163"/>
    </location>
</feature>
<name>A0A0B5AR54_9BACL</name>
<evidence type="ECO:0000313" key="10">
    <source>
        <dbReference type="EMBL" id="AJD92720.1"/>
    </source>
</evidence>
<dbReference type="CDD" id="cd05387">
    <property type="entry name" value="BY-kinase"/>
    <property type="match status" value="1"/>
</dbReference>
<dbReference type="Pfam" id="PF13614">
    <property type="entry name" value="AAA_31"/>
    <property type="match status" value="1"/>
</dbReference>
<dbReference type="Proteomes" id="UP000031449">
    <property type="component" value="Chromosome"/>
</dbReference>
<evidence type="ECO:0000256" key="3">
    <source>
        <dbReference type="ARBA" id="ARBA00022679"/>
    </source>
</evidence>
<keyword evidence="3" id="KW-0808">Transferase</keyword>
<evidence type="ECO:0000256" key="6">
    <source>
        <dbReference type="ARBA" id="ARBA00022840"/>
    </source>
</evidence>
<dbReference type="SUPFAM" id="SSF52540">
    <property type="entry name" value="P-loop containing nucleoside triphosphate hydrolases"/>
    <property type="match status" value="1"/>
</dbReference>
<dbReference type="AlphaFoldDB" id="A0A0B5AR54"/>
<comment type="catalytic activity">
    <reaction evidence="8">
        <text>L-tyrosyl-[protein] + ATP = O-phospho-L-tyrosyl-[protein] + ADP + H(+)</text>
        <dbReference type="Rhea" id="RHEA:10596"/>
        <dbReference type="Rhea" id="RHEA-COMP:10136"/>
        <dbReference type="Rhea" id="RHEA-COMP:20101"/>
        <dbReference type="ChEBI" id="CHEBI:15378"/>
        <dbReference type="ChEBI" id="CHEBI:30616"/>
        <dbReference type="ChEBI" id="CHEBI:46858"/>
        <dbReference type="ChEBI" id="CHEBI:61978"/>
        <dbReference type="ChEBI" id="CHEBI:456216"/>
        <dbReference type="EC" id="2.7.10.2"/>
    </reaction>
</comment>
<gene>
    <name evidence="10" type="ORF">JMA_34030</name>
</gene>